<feature type="region of interest" description="Disordered" evidence="1">
    <location>
        <begin position="388"/>
        <end position="413"/>
    </location>
</feature>
<feature type="compositionally biased region" description="Basic and acidic residues" evidence="1">
    <location>
        <begin position="449"/>
        <end position="458"/>
    </location>
</feature>
<feature type="region of interest" description="Disordered" evidence="1">
    <location>
        <begin position="281"/>
        <end position="302"/>
    </location>
</feature>
<dbReference type="EnsemblMetazoa" id="BGLB025854-RA">
    <property type="protein sequence ID" value="BGLB025854-PA"/>
    <property type="gene ID" value="BGLB025854"/>
</dbReference>
<organism evidence="2 3">
    <name type="scientific">Biomphalaria glabrata</name>
    <name type="common">Bloodfluke planorb</name>
    <name type="synonym">Freshwater snail</name>
    <dbReference type="NCBI Taxonomy" id="6526"/>
    <lineage>
        <taxon>Eukaryota</taxon>
        <taxon>Metazoa</taxon>
        <taxon>Spiralia</taxon>
        <taxon>Lophotrochozoa</taxon>
        <taxon>Mollusca</taxon>
        <taxon>Gastropoda</taxon>
        <taxon>Heterobranchia</taxon>
        <taxon>Euthyneura</taxon>
        <taxon>Panpulmonata</taxon>
        <taxon>Hygrophila</taxon>
        <taxon>Lymnaeoidea</taxon>
        <taxon>Planorbidae</taxon>
        <taxon>Biomphalaria</taxon>
    </lineage>
</organism>
<proteinExistence type="predicted"/>
<evidence type="ECO:0000313" key="3">
    <source>
        <dbReference type="Proteomes" id="UP000076420"/>
    </source>
</evidence>
<dbReference type="OrthoDB" id="6101411at2759"/>
<gene>
    <name evidence="2" type="primary">106070012</name>
</gene>
<feature type="region of interest" description="Disordered" evidence="1">
    <location>
        <begin position="336"/>
        <end position="366"/>
    </location>
</feature>
<dbReference type="VEuPathDB" id="VectorBase:BGLB025854"/>
<dbReference type="AlphaFoldDB" id="A0A2C9L0Y8"/>
<dbReference type="Proteomes" id="UP000076420">
    <property type="component" value="Unassembled WGS sequence"/>
</dbReference>
<evidence type="ECO:0000313" key="2">
    <source>
        <dbReference type="EnsemblMetazoa" id="BGLB025854-PA"/>
    </source>
</evidence>
<dbReference type="VEuPathDB" id="VectorBase:BGLAX_048604"/>
<accession>A0A2C9L0Y8</accession>
<evidence type="ECO:0000256" key="1">
    <source>
        <dbReference type="SAM" id="MobiDB-lite"/>
    </source>
</evidence>
<feature type="compositionally biased region" description="Basic and acidic residues" evidence="1">
    <location>
        <begin position="336"/>
        <end position="359"/>
    </location>
</feature>
<feature type="compositionally biased region" description="Polar residues" evidence="1">
    <location>
        <begin position="461"/>
        <end position="473"/>
    </location>
</feature>
<protein>
    <submittedName>
        <fullName evidence="2">Uncharacterized protein</fullName>
    </submittedName>
</protein>
<name>A0A2C9L0Y8_BIOGL</name>
<feature type="compositionally biased region" description="Basic and acidic residues" evidence="1">
    <location>
        <begin position="290"/>
        <end position="302"/>
    </location>
</feature>
<reference evidence="2" key="1">
    <citation type="submission" date="2020-05" db="UniProtKB">
        <authorList>
            <consortium name="EnsemblMetazoa"/>
        </authorList>
    </citation>
    <scope>IDENTIFICATION</scope>
    <source>
        <strain evidence="2">BB02</strain>
    </source>
</reference>
<dbReference type="RefSeq" id="XP_013085270.2">
    <property type="nucleotide sequence ID" value="XM_013229816.2"/>
</dbReference>
<feature type="region of interest" description="Disordered" evidence="1">
    <location>
        <begin position="426"/>
        <end position="473"/>
    </location>
</feature>
<sequence length="567" mass="65043">MEEFPPAFVIASREAVSRNNNVLYRLVRTLPDGSGVESVDRLVNVVPHRRSYCMERKNEIDDFRHEILQRPLVLQPVLHFGRGFGHYCGLCYSDEPWVILINQTHPKILSRLQMGLDMAKAAIERGQAVEVRFEFGAIIQKVYREYLRQKEEEEAKESVSGIQDCLVSLRYAEWEHCNLVVRSHGYAARLNRSSLLYSLPNLDLSFKFEDIAMHEMIWSQLDGQKFTKPHLSRVTEDELRAQLPAWTINTISPLSDIGEDVPSHNYSYAQAGRLYESFRKKKRTRNQQPHHAEKPNYSSYHEEELQGAVGYDTDYDYTYPEDIDLNIESEARYEREDRHNEANHIPERYPGKYHSHNDSGVEDDWDRNIDSHRQVSDNNRHVDANVVVKPPRANGARPKVPASTKYQTSTSLYDKPEAADYHYYAPLKKQDSDRSSRSTNADSGYSPETEGHTSREGSYDYNDTTHVPVSKRSQYVNDGLPLINQRDPKIGLVNPSFQDYDSIALQKHKELVNSMLQDQKGNGLSQDNHSQIPKSAVTLTSKELLPSHFSQKVNSPSVAGKVAESYI</sequence>
<dbReference type="KEGG" id="bgt:106070012"/>